<dbReference type="InterPro" id="IPR050583">
    <property type="entry name" value="Mycobacterial_A85_antigen"/>
</dbReference>
<protein>
    <recommendedName>
        <fullName evidence="4">Esterase</fullName>
    </recommendedName>
</protein>
<dbReference type="EMBL" id="OCMF01000001">
    <property type="protein sequence ID" value="SOC79105.1"/>
    <property type="molecule type" value="Genomic_DNA"/>
</dbReference>
<dbReference type="Gene3D" id="1.25.40.10">
    <property type="entry name" value="Tetratricopeptide repeat domain"/>
    <property type="match status" value="1"/>
</dbReference>
<dbReference type="InterPro" id="IPR000801">
    <property type="entry name" value="Esterase-like"/>
</dbReference>
<dbReference type="SUPFAM" id="SSF48452">
    <property type="entry name" value="TPR-like"/>
    <property type="match status" value="1"/>
</dbReference>
<name>A0A285X1A7_9FLAO</name>
<dbReference type="PANTHER" id="PTHR48098:SF6">
    <property type="entry name" value="FERRI-BACILLIBACTIN ESTERASE BESA"/>
    <property type="match status" value="1"/>
</dbReference>
<feature type="signal peptide" evidence="1">
    <location>
        <begin position="1"/>
        <end position="19"/>
    </location>
</feature>
<dbReference type="SUPFAM" id="SSF53474">
    <property type="entry name" value="alpha/beta-Hydrolases"/>
    <property type="match status" value="1"/>
</dbReference>
<gene>
    <name evidence="2" type="ORF">SAMN06296241_0625</name>
</gene>
<dbReference type="OrthoDB" id="1142077at2"/>
<sequence>MRKLYFLTLILFTSPLLSAQTIYKTIKSSRIGTERELKIQLPRNYEQNTEKTYPLIIVLDGDYLFEPMAGNVDYYSYWDEIPEAIVVGVNQIDSRDEDSMYDSQRFLPEKRGALFFEFLGMELLKFMDENYRTSKFVAIAGHDITANFLNYYLFKDDPLFHAYINFSPDLAPEMATRLTEKFAVIEKPIWYYLAVGSNDIPTLRKGINDLDTQLASVTSDHLKYKFEEIDAATHYTIIGRALPRALEHIFASYKPIGLKEYDEIVMMEGSPYDYLIDKYDVINNNFGINKKVRINDYLAVGKAMEFLQKWEELEKLGELARKEYPTSALGTYYLARAYEATGRSKKAMRTYQSAYGQEEVAFVTVDFMLQKAELIKEDFGY</sequence>
<dbReference type="RefSeq" id="WP_097054870.1">
    <property type="nucleotide sequence ID" value="NZ_OCMF01000001.1"/>
</dbReference>
<keyword evidence="3" id="KW-1185">Reference proteome</keyword>
<evidence type="ECO:0008006" key="4">
    <source>
        <dbReference type="Google" id="ProtNLM"/>
    </source>
</evidence>
<proteinExistence type="predicted"/>
<evidence type="ECO:0000313" key="2">
    <source>
        <dbReference type="EMBL" id="SOC79105.1"/>
    </source>
</evidence>
<organism evidence="2 3">
    <name type="scientific">Salinimicrobium sediminis</name>
    <dbReference type="NCBI Taxonomy" id="1343891"/>
    <lineage>
        <taxon>Bacteria</taxon>
        <taxon>Pseudomonadati</taxon>
        <taxon>Bacteroidota</taxon>
        <taxon>Flavobacteriia</taxon>
        <taxon>Flavobacteriales</taxon>
        <taxon>Flavobacteriaceae</taxon>
        <taxon>Salinimicrobium</taxon>
    </lineage>
</organism>
<keyword evidence="1" id="KW-0732">Signal</keyword>
<evidence type="ECO:0000313" key="3">
    <source>
        <dbReference type="Proteomes" id="UP000219193"/>
    </source>
</evidence>
<dbReference type="InterPro" id="IPR029058">
    <property type="entry name" value="AB_hydrolase_fold"/>
</dbReference>
<dbReference type="InterPro" id="IPR011990">
    <property type="entry name" value="TPR-like_helical_dom_sf"/>
</dbReference>
<dbReference type="AlphaFoldDB" id="A0A285X1A7"/>
<dbReference type="PANTHER" id="PTHR48098">
    <property type="entry name" value="ENTEROCHELIN ESTERASE-RELATED"/>
    <property type="match status" value="1"/>
</dbReference>
<reference evidence="3" key="1">
    <citation type="submission" date="2017-09" db="EMBL/GenBank/DDBJ databases">
        <authorList>
            <person name="Varghese N."/>
            <person name="Submissions S."/>
        </authorList>
    </citation>
    <scope>NUCLEOTIDE SEQUENCE [LARGE SCALE GENOMIC DNA]</scope>
    <source>
        <strain evidence="3">CGMCC 1.12641</strain>
    </source>
</reference>
<feature type="chain" id="PRO_5013193873" description="Esterase" evidence="1">
    <location>
        <begin position="20"/>
        <end position="381"/>
    </location>
</feature>
<dbReference type="Proteomes" id="UP000219193">
    <property type="component" value="Unassembled WGS sequence"/>
</dbReference>
<dbReference type="Gene3D" id="3.40.50.1820">
    <property type="entry name" value="alpha/beta hydrolase"/>
    <property type="match status" value="1"/>
</dbReference>
<evidence type="ECO:0000256" key="1">
    <source>
        <dbReference type="SAM" id="SignalP"/>
    </source>
</evidence>
<dbReference type="Pfam" id="PF00756">
    <property type="entry name" value="Esterase"/>
    <property type="match status" value="1"/>
</dbReference>
<accession>A0A285X1A7</accession>